<proteinExistence type="predicted"/>
<keyword evidence="2" id="KW-0812">Transmembrane</keyword>
<protein>
    <submittedName>
        <fullName evidence="3">Uncharacterized protein</fullName>
    </submittedName>
</protein>
<feature type="transmembrane region" description="Helical" evidence="2">
    <location>
        <begin position="41"/>
        <end position="61"/>
    </location>
</feature>
<evidence type="ECO:0000256" key="2">
    <source>
        <dbReference type="SAM" id="Phobius"/>
    </source>
</evidence>
<feature type="region of interest" description="Disordered" evidence="1">
    <location>
        <begin position="275"/>
        <end position="300"/>
    </location>
</feature>
<keyword evidence="2" id="KW-1133">Transmembrane helix</keyword>
<name>A0ABQ6MP39_9STRA</name>
<feature type="transmembrane region" description="Helical" evidence="2">
    <location>
        <begin position="163"/>
        <end position="182"/>
    </location>
</feature>
<dbReference type="Proteomes" id="UP001165060">
    <property type="component" value="Unassembled WGS sequence"/>
</dbReference>
<reference evidence="3 4" key="1">
    <citation type="journal article" date="2023" name="Commun. Biol.">
        <title>Genome analysis of Parmales, the sister group of diatoms, reveals the evolutionary specialization of diatoms from phago-mixotrophs to photoautotrophs.</title>
        <authorList>
            <person name="Ban H."/>
            <person name="Sato S."/>
            <person name="Yoshikawa S."/>
            <person name="Yamada K."/>
            <person name="Nakamura Y."/>
            <person name="Ichinomiya M."/>
            <person name="Sato N."/>
            <person name="Blanc-Mathieu R."/>
            <person name="Endo H."/>
            <person name="Kuwata A."/>
            <person name="Ogata H."/>
        </authorList>
    </citation>
    <scope>NUCLEOTIDE SEQUENCE [LARGE SCALE GENOMIC DNA]</scope>
</reference>
<evidence type="ECO:0000313" key="3">
    <source>
        <dbReference type="EMBL" id="GMI30130.1"/>
    </source>
</evidence>
<feature type="compositionally biased region" description="Acidic residues" evidence="1">
    <location>
        <begin position="275"/>
        <end position="288"/>
    </location>
</feature>
<organism evidence="3 4">
    <name type="scientific">Tetraparma gracilis</name>
    <dbReference type="NCBI Taxonomy" id="2962635"/>
    <lineage>
        <taxon>Eukaryota</taxon>
        <taxon>Sar</taxon>
        <taxon>Stramenopiles</taxon>
        <taxon>Ochrophyta</taxon>
        <taxon>Bolidophyceae</taxon>
        <taxon>Parmales</taxon>
        <taxon>Triparmaceae</taxon>
        <taxon>Tetraparma</taxon>
    </lineage>
</organism>
<evidence type="ECO:0000313" key="4">
    <source>
        <dbReference type="Proteomes" id="UP001165060"/>
    </source>
</evidence>
<gene>
    <name evidence="3" type="ORF">TeGR_g12739</name>
</gene>
<accession>A0ABQ6MP39</accession>
<keyword evidence="4" id="KW-1185">Reference proteome</keyword>
<keyword evidence="2" id="KW-0472">Membrane</keyword>
<evidence type="ECO:0000256" key="1">
    <source>
        <dbReference type="SAM" id="MobiDB-lite"/>
    </source>
</evidence>
<feature type="transmembrane region" description="Helical" evidence="2">
    <location>
        <begin position="12"/>
        <end position="29"/>
    </location>
</feature>
<dbReference type="EMBL" id="BRYB01001637">
    <property type="protein sequence ID" value="GMI30130.1"/>
    <property type="molecule type" value="Genomic_DNA"/>
</dbReference>
<feature type="transmembrane region" description="Helical" evidence="2">
    <location>
        <begin position="125"/>
        <end position="143"/>
    </location>
</feature>
<sequence length="300" mass="33221">MPLYLIRSYSPTFYSFEWSFFIAALLCCLRLKSRHSNRTSLVVLATGTLTWAICESLLYLLGTRSNGSSDSGLVSSFVLFGVSIDGSAGGVMASITRGIAEGGVITLLGLIPADLYRGRHPRDPVLLILLALTFLLYLLTTFASTRKEKDVGGEVDSRREMFLPGSVVTTILFTTVPVLQILISKNKAFRRRTLDLLAALTVVGLLTNYQMYLCNVRWVETKTEDGGFERAGWGTEQLLLMYDGVVEIGFMYLPFYTVPWALGLIKDDEWVGGEEAADNADGEEEEEQAEKKWEPLLASV</sequence>
<comment type="caution">
    <text evidence="3">The sequence shown here is derived from an EMBL/GenBank/DDBJ whole genome shotgun (WGS) entry which is preliminary data.</text>
</comment>